<reference evidence="10" key="1">
    <citation type="journal article" date="2019" name="Int. J. Syst. Evol. Microbiol.">
        <title>The Global Catalogue of Microorganisms (GCM) 10K type strain sequencing project: providing services to taxonomists for standard genome sequencing and annotation.</title>
        <authorList>
            <consortium name="The Broad Institute Genomics Platform"/>
            <consortium name="The Broad Institute Genome Sequencing Center for Infectious Disease"/>
            <person name="Wu L."/>
            <person name="Ma J."/>
        </authorList>
    </citation>
    <scope>NUCLEOTIDE SEQUENCE [LARGE SCALE GENOMIC DNA]</scope>
    <source>
        <strain evidence="10">JCM 19635</strain>
    </source>
</reference>
<keyword evidence="5 7" id="KW-1133">Transmembrane helix</keyword>
<dbReference type="InterPro" id="IPR020846">
    <property type="entry name" value="MFS_dom"/>
</dbReference>
<evidence type="ECO:0000256" key="5">
    <source>
        <dbReference type="ARBA" id="ARBA00022989"/>
    </source>
</evidence>
<proteinExistence type="predicted"/>
<sequence>MPLLLLWAPSWGWVIAANVLLGLNQGLAWSSTVVMKIDLVGPRQRGLAMGLNESAGYLAVAATAFASGWLATEYGLRPYPFTWASASPYWGC</sequence>
<keyword evidence="6 7" id="KW-0472">Membrane</keyword>
<comment type="caution">
    <text evidence="9">The sequence shown here is derived from an EMBL/GenBank/DDBJ whole genome shotgun (WGS) entry which is preliminary data.</text>
</comment>
<comment type="subcellular location">
    <subcellularLocation>
        <location evidence="1">Cell membrane</location>
        <topology evidence="1">Multi-pass membrane protein</topology>
    </subcellularLocation>
</comment>
<dbReference type="RefSeq" id="WP_380207267.1">
    <property type="nucleotide sequence ID" value="NZ_JBHTEK010000006.1"/>
</dbReference>
<dbReference type="PROSITE" id="PS50850">
    <property type="entry name" value="MFS"/>
    <property type="match status" value="1"/>
</dbReference>
<dbReference type="Gene3D" id="1.20.1250.20">
    <property type="entry name" value="MFS general substrate transporter like domains"/>
    <property type="match status" value="1"/>
</dbReference>
<dbReference type="PANTHER" id="PTHR23517:SF3">
    <property type="entry name" value="INTEGRAL MEMBRANE TRANSPORT PROTEIN"/>
    <property type="match status" value="1"/>
</dbReference>
<keyword evidence="2" id="KW-0813">Transport</keyword>
<organism evidence="9 10">
    <name type="scientific">Hymenobacter humi</name>
    <dbReference type="NCBI Taxonomy" id="1411620"/>
    <lineage>
        <taxon>Bacteria</taxon>
        <taxon>Pseudomonadati</taxon>
        <taxon>Bacteroidota</taxon>
        <taxon>Cytophagia</taxon>
        <taxon>Cytophagales</taxon>
        <taxon>Hymenobacteraceae</taxon>
        <taxon>Hymenobacter</taxon>
    </lineage>
</organism>
<accession>A0ABW2UEM3</accession>
<name>A0ABW2UEM3_9BACT</name>
<feature type="domain" description="Major facilitator superfamily (MFS) profile" evidence="8">
    <location>
        <begin position="1"/>
        <end position="92"/>
    </location>
</feature>
<evidence type="ECO:0000256" key="2">
    <source>
        <dbReference type="ARBA" id="ARBA00022448"/>
    </source>
</evidence>
<dbReference type="EMBL" id="JBHTEK010000006">
    <property type="protein sequence ID" value="MFC7671262.1"/>
    <property type="molecule type" value="Genomic_DNA"/>
</dbReference>
<dbReference type="Proteomes" id="UP001596513">
    <property type="component" value="Unassembled WGS sequence"/>
</dbReference>
<evidence type="ECO:0000256" key="3">
    <source>
        <dbReference type="ARBA" id="ARBA00022475"/>
    </source>
</evidence>
<gene>
    <name evidence="9" type="ORF">ACFQT0_30570</name>
</gene>
<evidence type="ECO:0000256" key="4">
    <source>
        <dbReference type="ARBA" id="ARBA00022692"/>
    </source>
</evidence>
<evidence type="ECO:0000259" key="8">
    <source>
        <dbReference type="PROSITE" id="PS50850"/>
    </source>
</evidence>
<evidence type="ECO:0000313" key="9">
    <source>
        <dbReference type="EMBL" id="MFC7671262.1"/>
    </source>
</evidence>
<evidence type="ECO:0000256" key="6">
    <source>
        <dbReference type="ARBA" id="ARBA00023136"/>
    </source>
</evidence>
<dbReference type="Pfam" id="PF07690">
    <property type="entry name" value="MFS_1"/>
    <property type="match status" value="1"/>
</dbReference>
<keyword evidence="3" id="KW-1003">Cell membrane</keyword>
<evidence type="ECO:0000256" key="1">
    <source>
        <dbReference type="ARBA" id="ARBA00004651"/>
    </source>
</evidence>
<keyword evidence="10" id="KW-1185">Reference proteome</keyword>
<keyword evidence="4 7" id="KW-0812">Transmembrane</keyword>
<evidence type="ECO:0000313" key="10">
    <source>
        <dbReference type="Proteomes" id="UP001596513"/>
    </source>
</evidence>
<protein>
    <submittedName>
        <fullName evidence="9">MFS transporter</fullName>
    </submittedName>
</protein>
<dbReference type="InterPro" id="IPR050171">
    <property type="entry name" value="MFS_Transporters"/>
</dbReference>
<dbReference type="SUPFAM" id="SSF103473">
    <property type="entry name" value="MFS general substrate transporter"/>
    <property type="match status" value="1"/>
</dbReference>
<dbReference type="InterPro" id="IPR036259">
    <property type="entry name" value="MFS_trans_sf"/>
</dbReference>
<evidence type="ECO:0000256" key="7">
    <source>
        <dbReference type="SAM" id="Phobius"/>
    </source>
</evidence>
<feature type="transmembrane region" description="Helical" evidence="7">
    <location>
        <begin position="54"/>
        <end position="72"/>
    </location>
</feature>
<dbReference type="InterPro" id="IPR011701">
    <property type="entry name" value="MFS"/>
</dbReference>
<dbReference type="PANTHER" id="PTHR23517">
    <property type="entry name" value="RESISTANCE PROTEIN MDTM, PUTATIVE-RELATED-RELATED"/>
    <property type="match status" value="1"/>
</dbReference>